<dbReference type="SUPFAM" id="SSF103506">
    <property type="entry name" value="Mitochondrial carrier"/>
    <property type="match status" value="1"/>
</dbReference>
<dbReference type="Pfam" id="PF00153">
    <property type="entry name" value="Mito_carr"/>
    <property type="match status" value="3"/>
</dbReference>
<dbReference type="PANTHER" id="PTHR45618">
    <property type="entry name" value="MITOCHONDRIAL DICARBOXYLATE CARRIER-RELATED"/>
    <property type="match status" value="1"/>
</dbReference>
<dbReference type="Gene3D" id="1.50.40.10">
    <property type="entry name" value="Mitochondrial carrier domain"/>
    <property type="match status" value="1"/>
</dbReference>
<dbReference type="InterPro" id="IPR050391">
    <property type="entry name" value="Mito_Metabolite_Transporter"/>
</dbReference>
<evidence type="ECO:0000256" key="9">
    <source>
        <dbReference type="RuleBase" id="RU000488"/>
    </source>
</evidence>
<dbReference type="Proteomes" id="UP000005408">
    <property type="component" value="Unassembled WGS sequence"/>
</dbReference>
<evidence type="ECO:0000256" key="7">
    <source>
        <dbReference type="ARBA" id="ARBA00023136"/>
    </source>
</evidence>
<name>A0A8W8IBY6_MAGGI</name>
<dbReference type="GO" id="GO:0016020">
    <property type="term" value="C:membrane"/>
    <property type="evidence" value="ECO:0007669"/>
    <property type="project" value="UniProtKB-SubCell"/>
</dbReference>
<dbReference type="AlphaFoldDB" id="A0A8W8IBY6"/>
<proteinExistence type="inferred from homology"/>
<comment type="subcellular location">
    <subcellularLocation>
        <location evidence="1">Membrane</location>
        <topology evidence="1">Multi-pass membrane protein</topology>
    </subcellularLocation>
</comment>
<accession>A0A8W8IBY6</accession>
<evidence type="ECO:0000256" key="4">
    <source>
        <dbReference type="ARBA" id="ARBA00022692"/>
    </source>
</evidence>
<dbReference type="InterPro" id="IPR002067">
    <property type="entry name" value="MCP"/>
</dbReference>
<dbReference type="InterPro" id="IPR018108">
    <property type="entry name" value="MCP_transmembrane"/>
</dbReference>
<keyword evidence="11" id="KW-1185">Reference proteome</keyword>
<evidence type="ECO:0000313" key="11">
    <source>
        <dbReference type="Proteomes" id="UP000005408"/>
    </source>
</evidence>
<dbReference type="EnsemblMetazoa" id="G13490.1">
    <property type="protein sequence ID" value="G13490.1:cds"/>
    <property type="gene ID" value="G13490"/>
</dbReference>
<feature type="repeat" description="Solcar" evidence="8">
    <location>
        <begin position="127"/>
        <end position="215"/>
    </location>
</feature>
<keyword evidence="4 8" id="KW-0812">Transmembrane</keyword>
<evidence type="ECO:0000256" key="8">
    <source>
        <dbReference type="PROSITE-ProRule" id="PRU00282"/>
    </source>
</evidence>
<keyword evidence="6" id="KW-1133">Transmembrane helix</keyword>
<evidence type="ECO:0000256" key="1">
    <source>
        <dbReference type="ARBA" id="ARBA00004141"/>
    </source>
</evidence>
<dbReference type="GO" id="GO:0055085">
    <property type="term" value="P:transmembrane transport"/>
    <property type="evidence" value="ECO:0007669"/>
    <property type="project" value="InterPro"/>
</dbReference>
<evidence type="ECO:0008006" key="12">
    <source>
        <dbReference type="Google" id="ProtNLM"/>
    </source>
</evidence>
<dbReference type="PRINTS" id="PR00784">
    <property type="entry name" value="MTUNCOUPLING"/>
</dbReference>
<keyword evidence="7 8" id="KW-0472">Membrane</keyword>
<dbReference type="InterPro" id="IPR023395">
    <property type="entry name" value="MCP_dom_sf"/>
</dbReference>
<evidence type="ECO:0000256" key="2">
    <source>
        <dbReference type="ARBA" id="ARBA00006375"/>
    </source>
</evidence>
<comment type="similarity">
    <text evidence="2 9">Belongs to the mitochondrial carrier (TC 2.A.29) family.</text>
</comment>
<evidence type="ECO:0000313" key="10">
    <source>
        <dbReference type="EnsemblMetazoa" id="G13490.1:cds"/>
    </source>
</evidence>
<feature type="repeat" description="Solcar" evidence="8">
    <location>
        <begin position="224"/>
        <end position="309"/>
    </location>
</feature>
<dbReference type="PROSITE" id="PS50920">
    <property type="entry name" value="SOLCAR"/>
    <property type="match status" value="3"/>
</dbReference>
<evidence type="ECO:0000256" key="5">
    <source>
        <dbReference type="ARBA" id="ARBA00022737"/>
    </source>
</evidence>
<protein>
    <recommendedName>
        <fullName evidence="12">Solute carrier family 25 member 7</fullName>
    </recommendedName>
</protein>
<keyword evidence="3 9" id="KW-0813">Transport</keyword>
<keyword evidence="5" id="KW-0677">Repeat</keyword>
<evidence type="ECO:0000256" key="3">
    <source>
        <dbReference type="ARBA" id="ARBA00022448"/>
    </source>
</evidence>
<feature type="repeat" description="Solcar" evidence="8">
    <location>
        <begin position="27"/>
        <end position="112"/>
    </location>
</feature>
<evidence type="ECO:0000256" key="6">
    <source>
        <dbReference type="ARBA" id="ARBA00022989"/>
    </source>
</evidence>
<sequence>MSSHHTVLHHEHSLPPKVEGTPTPLWVKIVSAGAGACIAEIFTFPLDTTKVRLQVQNNEEGRPKYRGVFRTLRIMFQEEGARGLYTGLTPAIHRQLGFATVKLGCYDSTKRFYTEIRYRGEEEPTYCPVCIRIFAGVTTGALSVSLAQPTDVVKVRMQAQFGANKGRYSGTMDAYRTIYKTEGMKGLWRGCIPNMARNGIVNVSEVVTYDIIKEMIIRKRLLEDGVLCHLASAIVAGFCGTVVSSPVDVVKTRYMNSSNSQYGNILQCTVSLWKKHGFLGFYKGFFPSLMRLGSWNILTFMSYEQIKLLVHPDAPKYHTVKNRKDSLSSNMTIDGTT</sequence>
<reference evidence="10" key="1">
    <citation type="submission" date="2022-08" db="UniProtKB">
        <authorList>
            <consortium name="EnsemblMetazoa"/>
        </authorList>
    </citation>
    <scope>IDENTIFICATION</scope>
    <source>
        <strain evidence="10">05x7-T-G4-1.051#20</strain>
    </source>
</reference>
<organism evidence="10 11">
    <name type="scientific">Magallana gigas</name>
    <name type="common">Pacific oyster</name>
    <name type="synonym">Crassostrea gigas</name>
    <dbReference type="NCBI Taxonomy" id="29159"/>
    <lineage>
        <taxon>Eukaryota</taxon>
        <taxon>Metazoa</taxon>
        <taxon>Spiralia</taxon>
        <taxon>Lophotrochozoa</taxon>
        <taxon>Mollusca</taxon>
        <taxon>Bivalvia</taxon>
        <taxon>Autobranchia</taxon>
        <taxon>Pteriomorphia</taxon>
        <taxon>Ostreida</taxon>
        <taxon>Ostreoidea</taxon>
        <taxon>Ostreidae</taxon>
        <taxon>Magallana</taxon>
    </lineage>
</organism>